<keyword evidence="6" id="KW-0067">ATP-binding</keyword>
<dbReference type="CDD" id="cd01169">
    <property type="entry name" value="HMPP_kinase"/>
    <property type="match status" value="1"/>
</dbReference>
<dbReference type="GO" id="GO:0008902">
    <property type="term" value="F:hydroxymethylpyrimidine kinase activity"/>
    <property type="evidence" value="ECO:0007669"/>
    <property type="project" value="UniProtKB-EC"/>
</dbReference>
<dbReference type="PANTHER" id="PTHR20858">
    <property type="entry name" value="PHOSPHOMETHYLPYRIMIDINE KINASE"/>
    <property type="match status" value="1"/>
</dbReference>
<comment type="pathway">
    <text evidence="1">Cofactor biosynthesis; thiamine diphosphate biosynthesis.</text>
</comment>
<sequence length="275" mass="29550">MDRKVVVLSVAGSDCSAGAGIQADIKTISALDGYAATAITAVTVQNTLGVQSVHPVSAELVGRQMQAVMEDLQPDAIKIGMTGNVMIVDEIVRVLRQYSPRRVVFDPVMVSTSGHKLMTDEAVEAICTRLLPVVSLVTPNLNEAEVLLRQPVHTVDDMECAAHLIYEKYQCACLVKGGHLDGNEMCDVFYDGRELHLFVAGRIHTGNLHGTGCTLSSAIATCLAQGFPMYEAVELAKTYITKVIEAGKDLHIGHGNGPLWHFPSLVNPMNPAGEE</sequence>
<dbReference type="GO" id="GO:0005524">
    <property type="term" value="F:ATP binding"/>
    <property type="evidence" value="ECO:0007669"/>
    <property type="project" value="UniProtKB-KW"/>
</dbReference>
<dbReference type="EC" id="2.7.1.49" evidence="2"/>
<proteinExistence type="predicted"/>
<evidence type="ECO:0000256" key="2">
    <source>
        <dbReference type="ARBA" id="ARBA00012135"/>
    </source>
</evidence>
<keyword evidence="10" id="KW-1185">Reference proteome</keyword>
<dbReference type="EMBL" id="QSCF01000007">
    <property type="protein sequence ID" value="RGX79810.1"/>
    <property type="molecule type" value="Genomic_DNA"/>
</dbReference>
<dbReference type="GO" id="GO:0008972">
    <property type="term" value="F:phosphomethylpyrimidine kinase activity"/>
    <property type="evidence" value="ECO:0007669"/>
    <property type="project" value="InterPro"/>
</dbReference>
<reference evidence="9" key="1">
    <citation type="submission" date="2016-11" db="EMBL/GenBank/DDBJ databases">
        <authorList>
            <person name="Jaros S."/>
            <person name="Januszkiewicz K."/>
            <person name="Wedrychowicz H."/>
        </authorList>
    </citation>
    <scope>NUCLEOTIDE SEQUENCE [LARGE SCALE GENOMIC DNA]</scope>
    <source>
        <strain evidence="9">DSM 26884</strain>
    </source>
</reference>
<dbReference type="RefSeq" id="WP_025833414.1">
    <property type="nucleotide sequence ID" value="NZ_CABMFG010000007.1"/>
</dbReference>
<dbReference type="GO" id="GO:0009228">
    <property type="term" value="P:thiamine biosynthetic process"/>
    <property type="evidence" value="ECO:0007669"/>
    <property type="project" value="InterPro"/>
</dbReference>
<evidence type="ECO:0000313" key="11">
    <source>
        <dbReference type="Proteomes" id="UP000286075"/>
    </source>
</evidence>
<dbReference type="SUPFAM" id="SSF53613">
    <property type="entry name" value="Ribokinase-like"/>
    <property type="match status" value="1"/>
</dbReference>
<dbReference type="AlphaFoldDB" id="A0A1M6F7B0"/>
<dbReference type="EMBL" id="FQZN01000011">
    <property type="protein sequence ID" value="SHI93560.1"/>
    <property type="molecule type" value="Genomic_DNA"/>
</dbReference>
<evidence type="ECO:0000256" key="3">
    <source>
        <dbReference type="ARBA" id="ARBA00022679"/>
    </source>
</evidence>
<evidence type="ECO:0000256" key="4">
    <source>
        <dbReference type="ARBA" id="ARBA00022741"/>
    </source>
</evidence>
<dbReference type="GO" id="GO:0005829">
    <property type="term" value="C:cytosol"/>
    <property type="evidence" value="ECO:0007669"/>
    <property type="project" value="TreeGrafter"/>
</dbReference>
<dbReference type="NCBIfam" id="TIGR00097">
    <property type="entry name" value="HMP-P_kinase"/>
    <property type="match status" value="1"/>
</dbReference>
<evidence type="ECO:0000256" key="6">
    <source>
        <dbReference type="ARBA" id="ARBA00022840"/>
    </source>
</evidence>
<feature type="domain" description="Pyridoxamine kinase/Phosphomethylpyrimidine kinase" evidence="7">
    <location>
        <begin position="14"/>
        <end position="259"/>
    </location>
</feature>
<dbReference type="InterPro" id="IPR029056">
    <property type="entry name" value="Ribokinase-like"/>
</dbReference>
<dbReference type="Pfam" id="PF08543">
    <property type="entry name" value="Phos_pyr_kin"/>
    <property type="match status" value="1"/>
</dbReference>
<dbReference type="PANTHER" id="PTHR20858:SF17">
    <property type="entry name" value="HYDROXYMETHYLPYRIMIDINE_PHOSPHOMETHYLPYRIMIDINE KINASE THI20-RELATED"/>
    <property type="match status" value="1"/>
</dbReference>
<reference evidence="8 11" key="3">
    <citation type="submission" date="2018-08" db="EMBL/GenBank/DDBJ databases">
        <title>A genome reference for cultivated species of the human gut microbiota.</title>
        <authorList>
            <person name="Zou Y."/>
            <person name="Xue W."/>
            <person name="Luo G."/>
        </authorList>
    </citation>
    <scope>NUCLEOTIDE SEQUENCE [LARGE SCALE GENOMIC DNA]</scope>
    <source>
        <strain evidence="8 11">OF03-9BH</strain>
    </source>
</reference>
<dbReference type="OrthoDB" id="9810880at2"/>
<dbReference type="InterPro" id="IPR013749">
    <property type="entry name" value="PM/HMP-P_kinase-1"/>
</dbReference>
<evidence type="ECO:0000256" key="5">
    <source>
        <dbReference type="ARBA" id="ARBA00022777"/>
    </source>
</evidence>
<keyword evidence="4" id="KW-0547">Nucleotide-binding</keyword>
<gene>
    <name evidence="8" type="primary">thiD</name>
    <name evidence="8" type="ORF">DXA68_06380</name>
    <name evidence="9" type="ORF">SAMN05444350_11164</name>
</gene>
<keyword evidence="3 8" id="KW-0808">Transferase</keyword>
<evidence type="ECO:0000313" key="9">
    <source>
        <dbReference type="EMBL" id="SHI93560.1"/>
    </source>
</evidence>
<evidence type="ECO:0000256" key="1">
    <source>
        <dbReference type="ARBA" id="ARBA00004948"/>
    </source>
</evidence>
<keyword evidence="5 9" id="KW-0418">Kinase</keyword>
<dbReference type="eggNOG" id="COG0351">
    <property type="taxonomic scope" value="Bacteria"/>
</dbReference>
<accession>A0A1M6F7B0</accession>
<name>A0A1M6F7B0_9BACE</name>
<protein>
    <recommendedName>
        <fullName evidence="2">hydroxymethylpyrimidine kinase</fullName>
        <ecNumber evidence="2">2.7.1.49</ecNumber>
    </recommendedName>
</protein>
<organism evidence="9 10">
    <name type="scientific">Bacteroides stercorirosoris</name>
    <dbReference type="NCBI Taxonomy" id="871324"/>
    <lineage>
        <taxon>Bacteria</taxon>
        <taxon>Pseudomonadati</taxon>
        <taxon>Bacteroidota</taxon>
        <taxon>Bacteroidia</taxon>
        <taxon>Bacteroidales</taxon>
        <taxon>Bacteroidaceae</taxon>
        <taxon>Bacteroides</taxon>
    </lineage>
</organism>
<reference evidence="10" key="2">
    <citation type="submission" date="2016-11" db="EMBL/GenBank/DDBJ databases">
        <authorList>
            <person name="Varghese N."/>
            <person name="Submissions S."/>
        </authorList>
    </citation>
    <scope>NUCLEOTIDE SEQUENCE [LARGE SCALE GENOMIC DNA]</scope>
    <source>
        <strain evidence="10">DSM 26884</strain>
    </source>
</reference>
<dbReference type="Gene3D" id="3.40.1190.20">
    <property type="match status" value="1"/>
</dbReference>
<dbReference type="FunFam" id="3.40.1190.20:FF:000003">
    <property type="entry name" value="Phosphomethylpyrimidine kinase ThiD"/>
    <property type="match status" value="1"/>
</dbReference>
<dbReference type="Proteomes" id="UP000286075">
    <property type="component" value="Unassembled WGS sequence"/>
</dbReference>
<evidence type="ECO:0000313" key="8">
    <source>
        <dbReference type="EMBL" id="RGX79810.1"/>
    </source>
</evidence>
<dbReference type="InterPro" id="IPR004399">
    <property type="entry name" value="HMP/HMP-P_kinase_dom"/>
</dbReference>
<dbReference type="GeneID" id="92712161"/>
<evidence type="ECO:0000259" key="7">
    <source>
        <dbReference type="Pfam" id="PF08543"/>
    </source>
</evidence>
<dbReference type="Proteomes" id="UP000184192">
    <property type="component" value="Unassembled WGS sequence"/>
</dbReference>
<evidence type="ECO:0000313" key="10">
    <source>
        <dbReference type="Proteomes" id="UP000184192"/>
    </source>
</evidence>